<dbReference type="InterPro" id="IPR026051">
    <property type="entry name" value="ALG1-like"/>
</dbReference>
<evidence type="ECO:0000256" key="9">
    <source>
        <dbReference type="SAM" id="Phobius"/>
    </source>
</evidence>
<gene>
    <name evidence="10" type="ORF">KI387_027768</name>
</gene>
<evidence type="ECO:0000313" key="11">
    <source>
        <dbReference type="Proteomes" id="UP000824469"/>
    </source>
</evidence>
<comment type="subcellular location">
    <subcellularLocation>
        <location evidence="1">Endoplasmic reticulum membrane</location>
        <topology evidence="1">Single-pass membrane protein</topology>
    </subcellularLocation>
</comment>
<dbReference type="EMBL" id="JAHRHJ020000006">
    <property type="protein sequence ID" value="KAH9312733.1"/>
    <property type="molecule type" value="Genomic_DNA"/>
</dbReference>
<organism evidence="10 11">
    <name type="scientific">Taxus chinensis</name>
    <name type="common">Chinese yew</name>
    <name type="synonym">Taxus wallichiana var. chinensis</name>
    <dbReference type="NCBI Taxonomy" id="29808"/>
    <lineage>
        <taxon>Eukaryota</taxon>
        <taxon>Viridiplantae</taxon>
        <taxon>Streptophyta</taxon>
        <taxon>Embryophyta</taxon>
        <taxon>Tracheophyta</taxon>
        <taxon>Spermatophyta</taxon>
        <taxon>Pinopsida</taxon>
        <taxon>Pinidae</taxon>
        <taxon>Conifers II</taxon>
        <taxon>Cupressales</taxon>
        <taxon>Taxaceae</taxon>
        <taxon>Taxus</taxon>
    </lineage>
</organism>
<evidence type="ECO:0000256" key="2">
    <source>
        <dbReference type="ARBA" id="ARBA00004922"/>
    </source>
</evidence>
<evidence type="ECO:0000256" key="8">
    <source>
        <dbReference type="ARBA" id="ARBA00023136"/>
    </source>
</evidence>
<proteinExistence type="predicted"/>
<accession>A0AA38G093</accession>
<evidence type="ECO:0008006" key="12">
    <source>
        <dbReference type="Google" id="ProtNLM"/>
    </source>
</evidence>
<comment type="caution">
    <text evidence="10">The sequence shown here is derived from an EMBL/GenBank/DDBJ whole genome shotgun (WGS) entry which is preliminary data.</text>
</comment>
<keyword evidence="8 9" id="KW-0472">Membrane</keyword>
<feature type="non-terminal residue" evidence="10">
    <location>
        <position position="226"/>
    </location>
</feature>
<name>A0AA38G093_TAXCH</name>
<feature type="transmembrane region" description="Helical" evidence="9">
    <location>
        <begin position="142"/>
        <end position="163"/>
    </location>
</feature>
<feature type="non-terminal residue" evidence="10">
    <location>
        <position position="1"/>
    </location>
</feature>
<evidence type="ECO:0000256" key="5">
    <source>
        <dbReference type="ARBA" id="ARBA00022692"/>
    </source>
</evidence>
<dbReference type="GO" id="GO:0000030">
    <property type="term" value="F:mannosyltransferase activity"/>
    <property type="evidence" value="ECO:0007669"/>
    <property type="project" value="InterPro"/>
</dbReference>
<dbReference type="PANTHER" id="PTHR13036:SF0">
    <property type="entry name" value="CHITOBIOSYLDIPHOSPHODOLICHOL BETA-MANNOSYLTRANSFERASE"/>
    <property type="match status" value="1"/>
</dbReference>
<sequence length="226" mass="25434">MLKLDMLESFEALKRRISSPGIDRTLATELDCSAYVPLNPLLVALAVLIQQKHKSKLYFNCKAFAVMSGTMEKRGRAAVVVLGDLGRSPRMQYHALSLARQASFEVDIVAYAGTEPHGAVLEHPSIHLHLMRQPIPQGLPRFLYLLVLPLKTMLQFAILIWYICFKIPTPDLFLVQNPPSVPTLVAVRWACWMRKSAFLIDWHNFGYNSAGLDSWEITSSCEAIPL</sequence>
<dbReference type="PANTHER" id="PTHR13036">
    <property type="entry name" value="BETA1,4 MANNOSYLTRANSFERASE"/>
    <property type="match status" value="1"/>
</dbReference>
<evidence type="ECO:0000256" key="7">
    <source>
        <dbReference type="ARBA" id="ARBA00022989"/>
    </source>
</evidence>
<comment type="pathway">
    <text evidence="2">Protein modification; protein glycosylation.</text>
</comment>
<evidence type="ECO:0000256" key="6">
    <source>
        <dbReference type="ARBA" id="ARBA00022824"/>
    </source>
</evidence>
<keyword evidence="11" id="KW-1185">Reference proteome</keyword>
<evidence type="ECO:0000256" key="3">
    <source>
        <dbReference type="ARBA" id="ARBA00022676"/>
    </source>
</evidence>
<dbReference type="AlphaFoldDB" id="A0AA38G093"/>
<keyword evidence="3" id="KW-0328">Glycosyltransferase</keyword>
<reference evidence="10 11" key="1">
    <citation type="journal article" date="2021" name="Nat. Plants">
        <title>The Taxus genome provides insights into paclitaxel biosynthesis.</title>
        <authorList>
            <person name="Xiong X."/>
            <person name="Gou J."/>
            <person name="Liao Q."/>
            <person name="Li Y."/>
            <person name="Zhou Q."/>
            <person name="Bi G."/>
            <person name="Li C."/>
            <person name="Du R."/>
            <person name="Wang X."/>
            <person name="Sun T."/>
            <person name="Guo L."/>
            <person name="Liang H."/>
            <person name="Lu P."/>
            <person name="Wu Y."/>
            <person name="Zhang Z."/>
            <person name="Ro D.K."/>
            <person name="Shang Y."/>
            <person name="Huang S."/>
            <person name="Yan J."/>
        </authorList>
    </citation>
    <scope>NUCLEOTIDE SEQUENCE [LARGE SCALE GENOMIC DNA]</scope>
    <source>
        <strain evidence="10">Ta-2019</strain>
    </source>
</reference>
<dbReference type="GO" id="GO:0005789">
    <property type="term" value="C:endoplasmic reticulum membrane"/>
    <property type="evidence" value="ECO:0007669"/>
    <property type="project" value="UniProtKB-SubCell"/>
</dbReference>
<keyword evidence="4" id="KW-0808">Transferase</keyword>
<keyword evidence="5 9" id="KW-0812">Transmembrane</keyword>
<protein>
    <recommendedName>
        <fullName evidence="12">Chitobiosyldiphosphodolichol beta-mannosyltransferase</fullName>
    </recommendedName>
</protein>
<dbReference type="Proteomes" id="UP000824469">
    <property type="component" value="Unassembled WGS sequence"/>
</dbReference>
<evidence type="ECO:0000256" key="1">
    <source>
        <dbReference type="ARBA" id="ARBA00004389"/>
    </source>
</evidence>
<evidence type="ECO:0000313" key="10">
    <source>
        <dbReference type="EMBL" id="KAH9312733.1"/>
    </source>
</evidence>
<evidence type="ECO:0000256" key="4">
    <source>
        <dbReference type="ARBA" id="ARBA00022679"/>
    </source>
</evidence>
<keyword evidence="6" id="KW-0256">Endoplasmic reticulum</keyword>
<keyword evidence="7 9" id="KW-1133">Transmembrane helix</keyword>